<reference evidence="1 2" key="1">
    <citation type="submission" date="2023-01" db="EMBL/GenBank/DDBJ databases">
        <title>Analysis of 21 Apiospora genomes using comparative genomics revels a genus with tremendous synthesis potential of carbohydrate active enzymes and secondary metabolites.</title>
        <authorList>
            <person name="Sorensen T."/>
        </authorList>
    </citation>
    <scope>NUCLEOTIDE SEQUENCE [LARGE SCALE GENOMIC DNA]</scope>
    <source>
        <strain evidence="1 2">CBS 83171</strain>
    </source>
</reference>
<keyword evidence="2" id="KW-1185">Reference proteome</keyword>
<sequence>MCFMTFWTPTDKEPSVISLEFRDSCLLSSSCLNEEVILMATDWNIRQAMREPTASRPLAN</sequence>
<comment type="caution">
    <text evidence="1">The sequence shown here is derived from an EMBL/GenBank/DDBJ whole genome shotgun (WGS) entry which is preliminary data.</text>
</comment>
<dbReference type="Proteomes" id="UP001446871">
    <property type="component" value="Unassembled WGS sequence"/>
</dbReference>
<proteinExistence type="predicted"/>
<evidence type="ECO:0000313" key="2">
    <source>
        <dbReference type="Proteomes" id="UP001446871"/>
    </source>
</evidence>
<name>A0ABR1WIB5_9PEZI</name>
<protein>
    <submittedName>
        <fullName evidence="1">Uncharacterized protein</fullName>
    </submittedName>
</protein>
<gene>
    <name evidence="1" type="ORF">PG996_001979</name>
</gene>
<accession>A0ABR1WIB5</accession>
<evidence type="ECO:0000313" key="1">
    <source>
        <dbReference type="EMBL" id="KAK8083198.1"/>
    </source>
</evidence>
<organism evidence="1 2">
    <name type="scientific">Apiospora saccharicola</name>
    <dbReference type="NCBI Taxonomy" id="335842"/>
    <lineage>
        <taxon>Eukaryota</taxon>
        <taxon>Fungi</taxon>
        <taxon>Dikarya</taxon>
        <taxon>Ascomycota</taxon>
        <taxon>Pezizomycotina</taxon>
        <taxon>Sordariomycetes</taxon>
        <taxon>Xylariomycetidae</taxon>
        <taxon>Amphisphaeriales</taxon>
        <taxon>Apiosporaceae</taxon>
        <taxon>Apiospora</taxon>
    </lineage>
</organism>
<dbReference type="EMBL" id="JAQQWM010000001">
    <property type="protein sequence ID" value="KAK8083198.1"/>
    <property type="molecule type" value="Genomic_DNA"/>
</dbReference>